<dbReference type="SMART" id="SM00360">
    <property type="entry name" value="RRM"/>
    <property type="match status" value="3"/>
</dbReference>
<keyword evidence="7 9" id="KW-0694">RNA-binding</keyword>
<comment type="similarity">
    <text evidence="3">Belongs to the CELF/BRUNOL family.</text>
</comment>
<dbReference type="FunFam" id="3.30.70.330:FF:000016">
    <property type="entry name" value="CUGBP Elav-like family member 1 isoform 2"/>
    <property type="match status" value="1"/>
</dbReference>
<dbReference type="GO" id="GO:0005634">
    <property type="term" value="C:nucleus"/>
    <property type="evidence" value="ECO:0007669"/>
    <property type="project" value="UniProtKB-SubCell"/>
</dbReference>
<proteinExistence type="inferred from homology"/>
<dbReference type="GO" id="GO:0003723">
    <property type="term" value="F:RNA binding"/>
    <property type="evidence" value="ECO:0007669"/>
    <property type="project" value="UniProtKB-UniRule"/>
</dbReference>
<reference evidence="12 13" key="1">
    <citation type="journal article" date="2021" name="G3 (Bethesda)">
        <title>Improved contiguity of the threespine stickleback genome using long-read sequencing.</title>
        <authorList>
            <person name="Nath S."/>
            <person name="Shaw D.E."/>
            <person name="White M.A."/>
        </authorList>
    </citation>
    <scope>NUCLEOTIDE SEQUENCE [LARGE SCALE GENOMIC DNA]</scope>
    <source>
        <strain evidence="12 13">Lake Benthic</strain>
    </source>
</reference>
<feature type="region of interest" description="Disordered" evidence="10">
    <location>
        <begin position="1"/>
        <end position="36"/>
    </location>
</feature>
<keyword evidence="5" id="KW-0507">mRNA processing</keyword>
<dbReference type="Pfam" id="PF00076">
    <property type="entry name" value="RRM_1"/>
    <property type="match status" value="3"/>
</dbReference>
<dbReference type="InterPro" id="IPR000504">
    <property type="entry name" value="RRM_dom"/>
</dbReference>
<accession>A0AAQ4PNM5</accession>
<comment type="subcellular location">
    <subcellularLocation>
        <location evidence="2">Cytoplasm</location>
    </subcellularLocation>
    <subcellularLocation>
        <location evidence="1">Nucleus</location>
    </subcellularLocation>
</comment>
<evidence type="ECO:0000259" key="11">
    <source>
        <dbReference type="PROSITE" id="PS50102"/>
    </source>
</evidence>
<keyword evidence="6" id="KW-0677">Repeat</keyword>
<evidence type="ECO:0000256" key="6">
    <source>
        <dbReference type="ARBA" id="ARBA00022737"/>
    </source>
</evidence>
<keyword evidence="4" id="KW-0963">Cytoplasm</keyword>
<reference evidence="12" key="3">
    <citation type="submission" date="2025-09" db="UniProtKB">
        <authorList>
            <consortium name="Ensembl"/>
        </authorList>
    </citation>
    <scope>IDENTIFICATION</scope>
</reference>
<feature type="domain" description="RRM" evidence="11">
    <location>
        <begin position="41"/>
        <end position="139"/>
    </location>
</feature>
<evidence type="ECO:0000256" key="1">
    <source>
        <dbReference type="ARBA" id="ARBA00004123"/>
    </source>
</evidence>
<dbReference type="SUPFAM" id="SSF54928">
    <property type="entry name" value="RNA-binding domain, RBD"/>
    <property type="match status" value="2"/>
</dbReference>
<dbReference type="Gene3D" id="3.30.70.330">
    <property type="match status" value="3"/>
</dbReference>
<keyword evidence="8" id="KW-0539">Nucleus</keyword>
<dbReference type="InterPro" id="IPR035979">
    <property type="entry name" value="RBD_domain_sf"/>
</dbReference>
<dbReference type="PROSITE" id="PS50102">
    <property type="entry name" value="RRM"/>
    <property type="match status" value="3"/>
</dbReference>
<evidence type="ECO:0000256" key="3">
    <source>
        <dbReference type="ARBA" id="ARBA00009621"/>
    </source>
</evidence>
<dbReference type="Proteomes" id="UP000007635">
    <property type="component" value="Chromosome IV"/>
</dbReference>
<evidence type="ECO:0000256" key="7">
    <source>
        <dbReference type="ARBA" id="ARBA00022884"/>
    </source>
</evidence>
<keyword evidence="13" id="KW-1185">Reference proteome</keyword>
<evidence type="ECO:0000256" key="5">
    <source>
        <dbReference type="ARBA" id="ARBA00022664"/>
    </source>
</evidence>
<feature type="domain" description="RRM" evidence="11">
    <location>
        <begin position="130"/>
        <end position="210"/>
    </location>
</feature>
<evidence type="ECO:0000256" key="4">
    <source>
        <dbReference type="ARBA" id="ARBA00022490"/>
    </source>
</evidence>
<evidence type="ECO:0000256" key="10">
    <source>
        <dbReference type="SAM" id="MobiDB-lite"/>
    </source>
</evidence>
<evidence type="ECO:0000313" key="12">
    <source>
        <dbReference type="Ensembl" id="ENSGACP00000039431.1"/>
    </source>
</evidence>
<dbReference type="CDD" id="cd12634">
    <property type="entry name" value="RRM2_CELF1_2"/>
    <property type="match status" value="1"/>
</dbReference>
<dbReference type="Ensembl" id="ENSGACT00000064661.1">
    <property type="protein sequence ID" value="ENSGACP00000039431.1"/>
    <property type="gene ID" value="ENSGACG00000023454.1"/>
</dbReference>
<dbReference type="PANTHER" id="PTHR24012">
    <property type="entry name" value="RNA BINDING PROTEIN"/>
    <property type="match status" value="1"/>
</dbReference>
<dbReference type="InterPro" id="IPR012677">
    <property type="entry name" value="Nucleotide-bd_a/b_plait_sf"/>
</dbReference>
<protein>
    <submittedName>
        <fullName evidence="12">Cugbp, Elav-like family member 2</fullName>
    </submittedName>
</protein>
<dbReference type="FunFam" id="3.30.70.330:FF:000015">
    <property type="entry name" value="CUGBP Elav-like family member 1 isoform 2"/>
    <property type="match status" value="1"/>
</dbReference>
<dbReference type="FunFam" id="3.30.70.330:FF:000013">
    <property type="entry name" value="CUGBP Elav-like family member 1 isoform 2"/>
    <property type="match status" value="1"/>
</dbReference>
<feature type="domain" description="RRM" evidence="11">
    <location>
        <begin position="418"/>
        <end position="496"/>
    </location>
</feature>
<evidence type="ECO:0000256" key="2">
    <source>
        <dbReference type="ARBA" id="ARBA00004496"/>
    </source>
</evidence>
<sequence length="503" mass="53719">MCSSGRRSPTRNAPASQFCPEESGKMNGALEHSDQPDPDAIKMFVGQIPRSWSEKELKELFEPYGAVYQINILRDRSQNPPQSKGCCFVTFYTRKAALEAQNALHNIKTLTGISLSCVSSSSLSAAVEDRKLFIGMVSKKCNENDIRVMFSAFGQIEECRILRGPDGLSRGCAFVTFSTRAMAQNAIKAMHQSQTMEGCSSPIVVKFADTQKDKEQRRLQQQLAQQMQQLNSATTWGSLTGLGGLTPQYLAVRRAAASPTTITTSSLLQQATSSSNLGAFSGIQQMAGESARIPGEASSSLFLLFHPAETASNAGAMNSLTSLGTLQGLAGATVGLNNINALAGSVNIAQMLSGMAALNGGLGGAGLTNGTAGTMDALTQAYSGIQQYAAAALPTLYSQSLLQQQGAAGSQKEGPEGANLFIYHLPQEFGDQDILQMFMPFGNVVSAKVFIDKQTNLSKCFGFVSYDNPVSAQAAIQAMNGFQIGMKRLKVQLKRSKNDSKPY</sequence>
<dbReference type="InterPro" id="IPR034199">
    <property type="entry name" value="CELF1/2_RRM3"/>
</dbReference>
<dbReference type="InterPro" id="IPR034198">
    <property type="entry name" value="CELF1/2_RRM2"/>
</dbReference>
<organism evidence="12 13">
    <name type="scientific">Gasterosteus aculeatus aculeatus</name>
    <name type="common">three-spined stickleback</name>
    <dbReference type="NCBI Taxonomy" id="481459"/>
    <lineage>
        <taxon>Eukaryota</taxon>
        <taxon>Metazoa</taxon>
        <taxon>Chordata</taxon>
        <taxon>Craniata</taxon>
        <taxon>Vertebrata</taxon>
        <taxon>Euteleostomi</taxon>
        <taxon>Actinopterygii</taxon>
        <taxon>Neopterygii</taxon>
        <taxon>Teleostei</taxon>
        <taxon>Neoteleostei</taxon>
        <taxon>Acanthomorphata</taxon>
        <taxon>Eupercaria</taxon>
        <taxon>Perciformes</taxon>
        <taxon>Cottioidei</taxon>
        <taxon>Gasterosteales</taxon>
        <taxon>Gasterosteidae</taxon>
        <taxon>Gasterosteus</taxon>
    </lineage>
</organism>
<reference evidence="12" key="2">
    <citation type="submission" date="2025-08" db="UniProtKB">
        <authorList>
            <consortium name="Ensembl"/>
        </authorList>
    </citation>
    <scope>IDENTIFICATION</scope>
</reference>
<name>A0AAQ4PNM5_GASAC</name>
<dbReference type="GO" id="GO:0006397">
    <property type="term" value="P:mRNA processing"/>
    <property type="evidence" value="ECO:0007669"/>
    <property type="project" value="UniProtKB-KW"/>
</dbReference>
<evidence type="ECO:0000256" key="8">
    <source>
        <dbReference type="ARBA" id="ARBA00023242"/>
    </source>
</evidence>
<dbReference type="GeneTree" id="ENSGT00940000155461"/>
<dbReference type="CDD" id="cd12638">
    <property type="entry name" value="RRM3_CELF1_2"/>
    <property type="match status" value="1"/>
</dbReference>
<dbReference type="AlphaFoldDB" id="A0AAQ4PNM5"/>
<evidence type="ECO:0000313" key="13">
    <source>
        <dbReference type="Proteomes" id="UP000007635"/>
    </source>
</evidence>
<evidence type="ECO:0000256" key="9">
    <source>
        <dbReference type="PROSITE-ProRule" id="PRU00176"/>
    </source>
</evidence>
<dbReference type="GO" id="GO:0005737">
    <property type="term" value="C:cytoplasm"/>
    <property type="evidence" value="ECO:0007669"/>
    <property type="project" value="UniProtKB-SubCell"/>
</dbReference>
<feature type="compositionally biased region" description="Polar residues" evidence="10">
    <location>
        <begin position="1"/>
        <end position="15"/>
    </location>
</feature>